<accession>A0A699KZ38</accession>
<protein>
    <recommendedName>
        <fullName evidence="4">Protein PELPK1-like</fullName>
    </recommendedName>
</protein>
<feature type="chain" id="PRO_5025534192" description="Protein PELPK1-like" evidence="2">
    <location>
        <begin position="31"/>
        <end position="79"/>
    </location>
</feature>
<organism evidence="3">
    <name type="scientific">Tanacetum cinerariifolium</name>
    <name type="common">Dalmatian daisy</name>
    <name type="synonym">Chrysanthemum cinerariifolium</name>
    <dbReference type="NCBI Taxonomy" id="118510"/>
    <lineage>
        <taxon>Eukaryota</taxon>
        <taxon>Viridiplantae</taxon>
        <taxon>Streptophyta</taxon>
        <taxon>Embryophyta</taxon>
        <taxon>Tracheophyta</taxon>
        <taxon>Spermatophyta</taxon>
        <taxon>Magnoliopsida</taxon>
        <taxon>eudicotyledons</taxon>
        <taxon>Gunneridae</taxon>
        <taxon>Pentapetalae</taxon>
        <taxon>asterids</taxon>
        <taxon>campanulids</taxon>
        <taxon>Asterales</taxon>
        <taxon>Asteraceae</taxon>
        <taxon>Asteroideae</taxon>
        <taxon>Anthemideae</taxon>
        <taxon>Anthemidinae</taxon>
        <taxon>Tanacetum</taxon>
    </lineage>
</organism>
<sequence length="79" mass="8718">MLCHKYPSLVIPLLIITLTSISSSIIVAEARNLLDVDLPDLPKPEIPDLPEILKPELPTLPELPKPELPSLPEIPKPEL</sequence>
<feature type="region of interest" description="Disordered" evidence="1">
    <location>
        <begin position="55"/>
        <end position="79"/>
    </location>
</feature>
<gene>
    <name evidence="3" type="ORF">Tci_690570</name>
</gene>
<feature type="signal peptide" evidence="2">
    <location>
        <begin position="1"/>
        <end position="30"/>
    </location>
</feature>
<evidence type="ECO:0008006" key="4">
    <source>
        <dbReference type="Google" id="ProtNLM"/>
    </source>
</evidence>
<reference evidence="3" key="1">
    <citation type="journal article" date="2019" name="Sci. Rep.">
        <title>Draft genome of Tanacetum cinerariifolium, the natural source of mosquito coil.</title>
        <authorList>
            <person name="Yamashiro T."/>
            <person name="Shiraishi A."/>
            <person name="Satake H."/>
            <person name="Nakayama K."/>
        </authorList>
    </citation>
    <scope>NUCLEOTIDE SEQUENCE</scope>
</reference>
<evidence type="ECO:0000256" key="2">
    <source>
        <dbReference type="SAM" id="SignalP"/>
    </source>
</evidence>
<evidence type="ECO:0000313" key="3">
    <source>
        <dbReference type="EMBL" id="GFB18599.1"/>
    </source>
</evidence>
<comment type="caution">
    <text evidence="3">The sequence shown here is derived from an EMBL/GenBank/DDBJ whole genome shotgun (WGS) entry which is preliminary data.</text>
</comment>
<proteinExistence type="predicted"/>
<evidence type="ECO:0000256" key="1">
    <source>
        <dbReference type="SAM" id="MobiDB-lite"/>
    </source>
</evidence>
<name>A0A699KZ38_TANCI</name>
<dbReference type="EMBL" id="BKCJ010570709">
    <property type="protein sequence ID" value="GFB18599.1"/>
    <property type="molecule type" value="Genomic_DNA"/>
</dbReference>
<feature type="non-terminal residue" evidence="3">
    <location>
        <position position="79"/>
    </location>
</feature>
<feature type="compositionally biased region" description="Pro residues" evidence="1">
    <location>
        <begin position="61"/>
        <end position="79"/>
    </location>
</feature>
<keyword evidence="2" id="KW-0732">Signal</keyword>
<dbReference type="AlphaFoldDB" id="A0A699KZ38"/>